<dbReference type="PROSITE" id="PS50990">
    <property type="entry name" value="PEPTIDASE_C39"/>
    <property type="match status" value="1"/>
</dbReference>
<dbReference type="InterPro" id="IPR052026">
    <property type="entry name" value="ExeA_AAA_ATPase_DNA-bind"/>
</dbReference>
<dbReference type="InterPro" id="IPR027417">
    <property type="entry name" value="P-loop_NTPase"/>
</dbReference>
<dbReference type="InterPro" id="IPR005074">
    <property type="entry name" value="Peptidase_C39"/>
</dbReference>
<name>A0A0J8H0B4_9ALTE</name>
<dbReference type="PANTHER" id="PTHR35894">
    <property type="entry name" value="GENERAL SECRETION PATHWAY PROTEIN A-RELATED"/>
    <property type="match status" value="1"/>
</dbReference>
<dbReference type="GO" id="GO:0016020">
    <property type="term" value="C:membrane"/>
    <property type="evidence" value="ECO:0007669"/>
    <property type="project" value="InterPro"/>
</dbReference>
<dbReference type="SUPFAM" id="SSF52540">
    <property type="entry name" value="P-loop containing nucleoside triphosphate hydrolases"/>
    <property type="match status" value="1"/>
</dbReference>
<dbReference type="CDD" id="cd00009">
    <property type="entry name" value="AAA"/>
    <property type="match status" value="1"/>
</dbReference>
<gene>
    <name evidence="2" type="ORF">XM47_02630</name>
</gene>
<keyword evidence="3" id="KW-1185">Reference proteome</keyword>
<dbReference type="Gene3D" id="3.40.50.300">
    <property type="entry name" value="P-loop containing nucleotide triphosphate hydrolases"/>
    <property type="match status" value="1"/>
</dbReference>
<evidence type="ECO:0000313" key="2">
    <source>
        <dbReference type="EMBL" id="KMT66458.1"/>
    </source>
</evidence>
<feature type="domain" description="Peptidase C39" evidence="1">
    <location>
        <begin position="322"/>
        <end position="451"/>
    </location>
</feature>
<dbReference type="OrthoDB" id="9780149at2"/>
<dbReference type="GO" id="GO:0005524">
    <property type="term" value="F:ATP binding"/>
    <property type="evidence" value="ECO:0007669"/>
    <property type="project" value="InterPro"/>
</dbReference>
<evidence type="ECO:0000313" key="3">
    <source>
        <dbReference type="Proteomes" id="UP000037600"/>
    </source>
</evidence>
<organism evidence="2 3">
    <name type="scientific">Catenovulum maritimum</name>
    <dbReference type="NCBI Taxonomy" id="1513271"/>
    <lineage>
        <taxon>Bacteria</taxon>
        <taxon>Pseudomonadati</taxon>
        <taxon>Pseudomonadota</taxon>
        <taxon>Gammaproteobacteria</taxon>
        <taxon>Alteromonadales</taxon>
        <taxon>Alteromonadaceae</taxon>
        <taxon>Catenovulum</taxon>
    </lineage>
</organism>
<dbReference type="GO" id="GO:0008233">
    <property type="term" value="F:peptidase activity"/>
    <property type="evidence" value="ECO:0007669"/>
    <property type="project" value="InterPro"/>
</dbReference>
<evidence type="ECO:0000259" key="1">
    <source>
        <dbReference type="PROSITE" id="PS50990"/>
    </source>
</evidence>
<dbReference type="GO" id="GO:0016887">
    <property type="term" value="F:ATP hydrolysis activity"/>
    <property type="evidence" value="ECO:0007669"/>
    <property type="project" value="InterPro"/>
</dbReference>
<reference evidence="2 3" key="1">
    <citation type="submission" date="2015-04" db="EMBL/GenBank/DDBJ databases">
        <title>Draft Genome Sequence of the Novel Agar-Digesting Marine Bacterium Q1.</title>
        <authorList>
            <person name="Li Y."/>
            <person name="Li D."/>
            <person name="Chen G."/>
            <person name="Du Z."/>
        </authorList>
    </citation>
    <scope>NUCLEOTIDE SEQUENCE [LARGE SCALE GENOMIC DNA]</scope>
    <source>
        <strain evidence="2 3">Q1</strain>
    </source>
</reference>
<dbReference type="InterPro" id="IPR003593">
    <property type="entry name" value="AAA+_ATPase"/>
</dbReference>
<dbReference type="PATRIC" id="fig|1513271.3.peg.553"/>
<dbReference type="SMART" id="SM00382">
    <property type="entry name" value="AAA"/>
    <property type="match status" value="1"/>
</dbReference>
<dbReference type="STRING" id="1513271.XM47_02630"/>
<dbReference type="AlphaFoldDB" id="A0A0J8H0B4"/>
<accession>A0A0J8H0B4</accession>
<dbReference type="Pfam" id="PF03412">
    <property type="entry name" value="Peptidase_C39"/>
    <property type="match status" value="1"/>
</dbReference>
<dbReference type="EMBL" id="LAZL01000003">
    <property type="protein sequence ID" value="KMT66458.1"/>
    <property type="molecule type" value="Genomic_DNA"/>
</dbReference>
<proteinExistence type="predicted"/>
<comment type="caution">
    <text evidence="2">The sequence shown here is derived from an EMBL/GenBank/DDBJ whole genome shotgun (WGS) entry which is preliminary data.</text>
</comment>
<dbReference type="Gene3D" id="3.90.70.10">
    <property type="entry name" value="Cysteine proteinases"/>
    <property type="match status" value="1"/>
</dbReference>
<protein>
    <recommendedName>
        <fullName evidence="1">Peptidase C39 domain-containing protein</fullName>
    </recommendedName>
</protein>
<dbReference type="Proteomes" id="UP000037600">
    <property type="component" value="Unassembled WGS sequence"/>
</dbReference>
<dbReference type="PANTHER" id="PTHR35894:SF1">
    <property type="entry name" value="PHOSPHORIBULOKINASE _ URIDINE KINASE FAMILY"/>
    <property type="match status" value="1"/>
</dbReference>
<dbReference type="InterPro" id="IPR049945">
    <property type="entry name" value="AAA_22"/>
</dbReference>
<dbReference type="RefSeq" id="WP_077066452.1">
    <property type="nucleotide sequence ID" value="NZ_KQ130483.1"/>
</dbReference>
<dbReference type="Pfam" id="PF13401">
    <property type="entry name" value="AAA_22"/>
    <property type="match status" value="1"/>
</dbReference>
<dbReference type="GO" id="GO:0006508">
    <property type="term" value="P:proteolysis"/>
    <property type="evidence" value="ECO:0007669"/>
    <property type="project" value="InterPro"/>
</dbReference>
<sequence length="538" mass="60905">MYKGFFGLTEIPFSIAPNPDFLFMSERHKEALAHLTFGLNETGGFVLLTGEVGTGKTTISRCLLDNIPDKTNVAFVLNPSLTEQELLATICDEFKLDYDKNNLSIKALNDTIKAFLLSNHAEGKNALLMIDEAQHLRPEVLEQLRLLTNLETNTKKLLQVILIGQPELQQLLKRQELRQLAQRITARYHLLPLNKHQVAEYIRHRLKIAGCNKALFTKSAINEIHKISQGIPRLINLLCDRALLGAFVKQQQVIDKKIVLIAAKESIDYQDPQQSLLTKVNLLAATVSFICLLVVYFVINTQSNESMEAKTLSISSTDVEVKAKQDDLESEQLNIQTQHIVDLIPEQDLLTNLSNLSNKWLVELDIAAEQPCLDLIEYGLACYEFNGSLKQLNILNLPSILELYSHDGRSFYSLYLGSNNRNKLILDTSEKQIEIEQTTLDKYWRGKALIVWQPPAENIINIDADSDIELIQWLETALSVELNQLRRKVSFFDKPLQLKLNQFQNKLGLSLTPYADTMSLIALQQKFVSSSPKLLGPK</sequence>